<proteinExistence type="inferred from homology"/>
<dbReference type="PRINTS" id="PR00081">
    <property type="entry name" value="GDHRDH"/>
</dbReference>
<comment type="caution">
    <text evidence="3">The sequence shown here is derived from an EMBL/GenBank/DDBJ whole genome shotgun (WGS) entry which is preliminary data.</text>
</comment>
<evidence type="ECO:0000313" key="3">
    <source>
        <dbReference type="EMBL" id="TDH59523.1"/>
    </source>
</evidence>
<accession>A0A4R5QA35</accession>
<dbReference type="Gene3D" id="3.40.50.720">
    <property type="entry name" value="NAD(P)-binding Rossmann-like Domain"/>
    <property type="match status" value="1"/>
</dbReference>
<dbReference type="PANTHER" id="PTHR24321">
    <property type="entry name" value="DEHYDROGENASES, SHORT CHAIN"/>
    <property type="match status" value="1"/>
</dbReference>
<organism evidence="3 4">
    <name type="scientific">Dankookia rubra</name>
    <dbReference type="NCBI Taxonomy" id="1442381"/>
    <lineage>
        <taxon>Bacteria</taxon>
        <taxon>Pseudomonadati</taxon>
        <taxon>Pseudomonadota</taxon>
        <taxon>Alphaproteobacteria</taxon>
        <taxon>Acetobacterales</taxon>
        <taxon>Roseomonadaceae</taxon>
        <taxon>Dankookia</taxon>
    </lineage>
</organism>
<dbReference type="GO" id="GO:0016491">
    <property type="term" value="F:oxidoreductase activity"/>
    <property type="evidence" value="ECO:0007669"/>
    <property type="project" value="UniProtKB-KW"/>
</dbReference>
<dbReference type="CDD" id="cd05233">
    <property type="entry name" value="SDR_c"/>
    <property type="match status" value="1"/>
</dbReference>
<dbReference type="FunFam" id="3.40.50.720:FF:000084">
    <property type="entry name" value="Short-chain dehydrogenase reductase"/>
    <property type="match status" value="1"/>
</dbReference>
<dbReference type="Proteomes" id="UP000295096">
    <property type="component" value="Unassembled WGS sequence"/>
</dbReference>
<dbReference type="RefSeq" id="WP_133291689.1">
    <property type="nucleotide sequence ID" value="NZ_SMSJ01000063.1"/>
</dbReference>
<reference evidence="3 4" key="1">
    <citation type="journal article" date="2016" name="J. Microbiol.">
        <title>Dankookia rubra gen. nov., sp. nov., an alphaproteobacterium isolated from sediment of a shallow stream.</title>
        <authorList>
            <person name="Kim W.H."/>
            <person name="Kim D.H."/>
            <person name="Kang K."/>
            <person name="Ahn T.Y."/>
        </authorList>
    </citation>
    <scope>NUCLEOTIDE SEQUENCE [LARGE SCALE GENOMIC DNA]</scope>
    <source>
        <strain evidence="3 4">JCM30602</strain>
    </source>
</reference>
<dbReference type="OrthoDB" id="7375193at2"/>
<comment type="similarity">
    <text evidence="1">Belongs to the short-chain dehydrogenases/reductases (SDR) family.</text>
</comment>
<gene>
    <name evidence="3" type="ORF">E2C06_26990</name>
</gene>
<dbReference type="EMBL" id="SMSJ01000063">
    <property type="protein sequence ID" value="TDH59523.1"/>
    <property type="molecule type" value="Genomic_DNA"/>
</dbReference>
<protein>
    <submittedName>
        <fullName evidence="3">SDR family oxidoreductase</fullName>
    </submittedName>
</protein>
<dbReference type="PANTHER" id="PTHR24321:SF15">
    <property type="entry name" value="OXIDOREDUCTASE UCPA"/>
    <property type="match status" value="1"/>
</dbReference>
<evidence type="ECO:0000256" key="1">
    <source>
        <dbReference type="ARBA" id="ARBA00006484"/>
    </source>
</evidence>
<keyword evidence="2" id="KW-0560">Oxidoreductase</keyword>
<dbReference type="InterPro" id="IPR002347">
    <property type="entry name" value="SDR_fam"/>
</dbReference>
<dbReference type="AlphaFoldDB" id="A0A4R5QA35"/>
<dbReference type="SUPFAM" id="SSF51735">
    <property type="entry name" value="NAD(P)-binding Rossmann-fold domains"/>
    <property type="match status" value="1"/>
</dbReference>
<dbReference type="InterPro" id="IPR036291">
    <property type="entry name" value="NAD(P)-bd_dom_sf"/>
</dbReference>
<evidence type="ECO:0000313" key="4">
    <source>
        <dbReference type="Proteomes" id="UP000295096"/>
    </source>
</evidence>
<keyword evidence="4" id="KW-1185">Reference proteome</keyword>
<evidence type="ECO:0000256" key="2">
    <source>
        <dbReference type="ARBA" id="ARBA00023002"/>
    </source>
</evidence>
<dbReference type="PRINTS" id="PR00080">
    <property type="entry name" value="SDRFAMILY"/>
</dbReference>
<name>A0A4R5QA35_9PROT</name>
<dbReference type="Pfam" id="PF13561">
    <property type="entry name" value="adh_short_C2"/>
    <property type="match status" value="1"/>
</dbReference>
<sequence>MLDLTGKVAFVAGAGSVGEGWGNGKATAVLLARQGAKVYGVDLNPAAVAETAQIIGSEGNACATRTVNMTVAAEVQAAVEDCLARFGRIDILVNNVGGSAPGDPVTMPEEVWDAQMDHNLKTAFLGCKYVLPVMERQGAGAVVNLSSVACLSHQVDGRTNVAYAASKAGVIAFTRSTAIAFVKKGIRVNCVVPGTMHTPLVEHRLAKQLGANDAAALVAKRHASVPIGRMGDAWDIAHAVLFFVSDEAKYITATHLVVDGGLTAARPG</sequence>